<evidence type="ECO:0000313" key="5">
    <source>
        <dbReference type="EMBL" id="ASW44217.1"/>
    </source>
</evidence>
<keyword evidence="3" id="KW-1133">Transmembrane helix</keyword>
<gene>
    <name evidence="5" type="ORF">BEN51_12350</name>
</gene>
<sequence>MKQDDPRVIRTRQIIKDAFRALLKTKGFDAITIKDIAERATINRATFYAHYEDKYALLDEIIVQTFENMLPEQIIQAQEFTEDICRQFIELTYNYIVMFSRTCKHTTKSITQQIYSKVKHILYETIKSILEKKNTAINASINATMISAAIYSAAYYWYESKFDDNIKQLTDTVVSFIINGLQADN</sequence>
<dbReference type="InterPro" id="IPR050624">
    <property type="entry name" value="HTH-type_Tx_Regulator"/>
</dbReference>
<feature type="DNA-binding region" description="H-T-H motif" evidence="2">
    <location>
        <begin position="32"/>
        <end position="51"/>
    </location>
</feature>
<dbReference type="PANTHER" id="PTHR43479">
    <property type="entry name" value="ACREF/ENVCD OPERON REPRESSOR-RELATED"/>
    <property type="match status" value="1"/>
</dbReference>
<name>A0A343JFA9_9CLOT</name>
<keyword evidence="6" id="KW-1185">Reference proteome</keyword>
<feature type="domain" description="HTH tetR-type" evidence="4">
    <location>
        <begin position="9"/>
        <end position="69"/>
    </location>
</feature>
<dbReference type="GO" id="GO:0003677">
    <property type="term" value="F:DNA binding"/>
    <property type="evidence" value="ECO:0007669"/>
    <property type="project" value="UniProtKB-UniRule"/>
</dbReference>
<evidence type="ECO:0000259" key="4">
    <source>
        <dbReference type="PROSITE" id="PS50977"/>
    </source>
</evidence>
<dbReference type="PRINTS" id="PR00455">
    <property type="entry name" value="HTHTETR"/>
</dbReference>
<keyword evidence="3" id="KW-0812">Transmembrane</keyword>
<feature type="transmembrane region" description="Helical" evidence="3">
    <location>
        <begin position="136"/>
        <end position="158"/>
    </location>
</feature>
<evidence type="ECO:0000313" key="6">
    <source>
        <dbReference type="Proteomes" id="UP000264883"/>
    </source>
</evidence>
<keyword evidence="3" id="KW-0472">Membrane</keyword>
<dbReference type="Proteomes" id="UP000264883">
    <property type="component" value="Chromosome"/>
</dbReference>
<keyword evidence="1 2" id="KW-0238">DNA-binding</keyword>
<protein>
    <recommendedName>
        <fullName evidence="4">HTH tetR-type domain-containing protein</fullName>
    </recommendedName>
</protein>
<dbReference type="PANTHER" id="PTHR43479:SF7">
    <property type="entry name" value="TETR-FAMILY TRANSCRIPTIONAL REGULATOR"/>
    <property type="match status" value="1"/>
</dbReference>
<dbReference type="OrthoDB" id="9810250at2"/>
<evidence type="ECO:0000256" key="2">
    <source>
        <dbReference type="PROSITE-ProRule" id="PRU00335"/>
    </source>
</evidence>
<dbReference type="Pfam" id="PF00440">
    <property type="entry name" value="TetR_N"/>
    <property type="match status" value="1"/>
</dbReference>
<dbReference type="PROSITE" id="PS50977">
    <property type="entry name" value="HTH_TETR_2"/>
    <property type="match status" value="1"/>
</dbReference>
<reference evidence="5 6" key="1">
    <citation type="submission" date="2016-08" db="EMBL/GenBank/DDBJ databases">
        <title>Complete Genome Sequence Of The Indigo Reducing Clostridium isatidis DSM15098.</title>
        <authorList>
            <person name="Little G.T."/>
            <person name="Minton N.P."/>
        </authorList>
    </citation>
    <scope>NUCLEOTIDE SEQUENCE [LARGE SCALE GENOMIC DNA]</scope>
    <source>
        <strain evidence="5 6">DSM 15098</strain>
    </source>
</reference>
<evidence type="ECO:0000256" key="3">
    <source>
        <dbReference type="SAM" id="Phobius"/>
    </source>
</evidence>
<dbReference type="RefSeq" id="WP_119866341.1">
    <property type="nucleotide sequence ID" value="NZ_CP016786.1"/>
</dbReference>
<evidence type="ECO:0000256" key="1">
    <source>
        <dbReference type="ARBA" id="ARBA00023125"/>
    </source>
</evidence>
<accession>A0A343JFA9</accession>
<dbReference type="InterPro" id="IPR001647">
    <property type="entry name" value="HTH_TetR"/>
</dbReference>
<dbReference type="Gene3D" id="1.10.357.10">
    <property type="entry name" value="Tetracycline Repressor, domain 2"/>
    <property type="match status" value="1"/>
</dbReference>
<organism evidence="5 6">
    <name type="scientific">Clostridium isatidis</name>
    <dbReference type="NCBI Taxonomy" id="182773"/>
    <lineage>
        <taxon>Bacteria</taxon>
        <taxon>Bacillati</taxon>
        <taxon>Bacillota</taxon>
        <taxon>Clostridia</taxon>
        <taxon>Eubacteriales</taxon>
        <taxon>Clostridiaceae</taxon>
        <taxon>Clostridium</taxon>
    </lineage>
</organism>
<proteinExistence type="predicted"/>
<dbReference type="KEGG" id="cia:BEN51_12350"/>
<dbReference type="EMBL" id="CP016786">
    <property type="protein sequence ID" value="ASW44217.1"/>
    <property type="molecule type" value="Genomic_DNA"/>
</dbReference>
<dbReference type="SUPFAM" id="SSF46689">
    <property type="entry name" value="Homeodomain-like"/>
    <property type="match status" value="1"/>
</dbReference>
<dbReference type="InterPro" id="IPR009057">
    <property type="entry name" value="Homeodomain-like_sf"/>
</dbReference>
<dbReference type="AlphaFoldDB" id="A0A343JFA9"/>